<proteinExistence type="predicted"/>
<dbReference type="PANTHER" id="PTHR43520:SF19">
    <property type="entry name" value="COPPER-TRANSPORTING ATPASE PAA2, CHLOROPLASTIC"/>
    <property type="match status" value="1"/>
</dbReference>
<dbReference type="InParanoid" id="A0A3Q7HM08"/>
<reference evidence="2" key="2">
    <citation type="submission" date="2019-01" db="UniProtKB">
        <authorList>
            <consortium name="EnsemblPlants"/>
        </authorList>
    </citation>
    <scope>IDENTIFICATION</scope>
    <source>
        <strain evidence="2">cv. Heinz 1706</strain>
    </source>
</reference>
<name>A0A3Q7HM08_SOLLC</name>
<evidence type="ECO:0000313" key="2">
    <source>
        <dbReference type="EnsemblPlants" id="Solyc08g061570.2.1"/>
    </source>
</evidence>
<reference evidence="2" key="1">
    <citation type="journal article" date="2012" name="Nature">
        <title>The tomato genome sequence provides insights into fleshy fruit evolution.</title>
        <authorList>
            <consortium name="Tomato Genome Consortium"/>
        </authorList>
    </citation>
    <scope>NUCLEOTIDE SEQUENCE [LARGE SCALE GENOMIC DNA]</scope>
    <source>
        <strain evidence="2">cv. Heinz 1706</strain>
    </source>
</reference>
<keyword evidence="3" id="KW-1185">Reference proteome</keyword>
<dbReference type="Proteomes" id="UP000004994">
    <property type="component" value="Chromosome 8"/>
</dbReference>
<accession>A0A3Q7HM08</accession>
<organism evidence="2">
    <name type="scientific">Solanum lycopersicum</name>
    <name type="common">Tomato</name>
    <name type="synonym">Lycopersicon esculentum</name>
    <dbReference type="NCBI Taxonomy" id="4081"/>
    <lineage>
        <taxon>Eukaryota</taxon>
        <taxon>Viridiplantae</taxon>
        <taxon>Streptophyta</taxon>
        <taxon>Embryophyta</taxon>
        <taxon>Tracheophyta</taxon>
        <taxon>Spermatophyta</taxon>
        <taxon>Magnoliopsida</taxon>
        <taxon>eudicotyledons</taxon>
        <taxon>Gunneridae</taxon>
        <taxon>Pentapetalae</taxon>
        <taxon>asterids</taxon>
        <taxon>lamiids</taxon>
        <taxon>Solanales</taxon>
        <taxon>Solanaceae</taxon>
        <taxon>Solanoideae</taxon>
        <taxon>Solaneae</taxon>
        <taxon>Solanum</taxon>
        <taxon>Solanum subgen. Lycopersicon</taxon>
    </lineage>
</organism>
<dbReference type="Gramene" id="Solyc08g061570.2.1">
    <property type="protein sequence ID" value="Solyc08g061570.2.1"/>
    <property type="gene ID" value="Solyc08g061570.2"/>
</dbReference>
<keyword evidence="1" id="KW-1278">Translocase</keyword>
<dbReference type="STRING" id="4081.A0A3Q7HM08"/>
<protein>
    <submittedName>
        <fullName evidence="2">Uncharacterized protein</fullName>
    </submittedName>
</protein>
<dbReference type="AlphaFoldDB" id="A0A3Q7HM08"/>
<dbReference type="PANTHER" id="PTHR43520">
    <property type="entry name" value="ATP7, ISOFORM B"/>
    <property type="match status" value="1"/>
</dbReference>
<evidence type="ECO:0000256" key="1">
    <source>
        <dbReference type="ARBA" id="ARBA00022967"/>
    </source>
</evidence>
<sequence>MLLGFVLLGCSLEERAWLKASSDMNELLSHISTESRLVITSSGSDSSTDVVGSDAICIEVPTDDIRVGDSLLIFLGETIFVDRRVFQSQLVQLTGYAGFKILVGFRYINPLRPISSVWTWCQYITCIDMLFAAF</sequence>
<dbReference type="EnsemblPlants" id="Solyc08g061570.2.1">
    <property type="protein sequence ID" value="Solyc08g061570.2.1"/>
    <property type="gene ID" value="Solyc08g061570.2"/>
</dbReference>
<dbReference type="GO" id="GO:0046872">
    <property type="term" value="F:metal ion binding"/>
    <property type="evidence" value="ECO:0007669"/>
    <property type="project" value="UniProtKB-KW"/>
</dbReference>
<evidence type="ECO:0000313" key="3">
    <source>
        <dbReference type="Proteomes" id="UP000004994"/>
    </source>
</evidence>